<proteinExistence type="predicted"/>
<protein>
    <submittedName>
        <fullName evidence="2">Uncharacterized protein</fullName>
    </submittedName>
</protein>
<feature type="region of interest" description="Disordered" evidence="1">
    <location>
        <begin position="1"/>
        <end position="32"/>
    </location>
</feature>
<name>A0A8H6M2P2_9AGAR</name>
<feature type="compositionally biased region" description="Polar residues" evidence="1">
    <location>
        <begin position="1"/>
        <end position="13"/>
    </location>
</feature>
<comment type="caution">
    <text evidence="2">The sequence shown here is derived from an EMBL/GenBank/DDBJ whole genome shotgun (WGS) entry which is preliminary data.</text>
</comment>
<accession>A0A8H6M2P2</accession>
<dbReference type="Proteomes" id="UP000521943">
    <property type="component" value="Unassembled WGS sequence"/>
</dbReference>
<sequence>MPQPQENLQSTSGECAPDAHEEGPEGSSRNNPIVLEGEKIAEWRNLVKLLVALVNEGFVPGYLELDIYDWIDSLKLAKKYNMAPVRPPSSTDIY</sequence>
<keyword evidence="3" id="KW-1185">Reference proteome</keyword>
<evidence type="ECO:0000313" key="3">
    <source>
        <dbReference type="Proteomes" id="UP000521943"/>
    </source>
</evidence>
<gene>
    <name evidence="2" type="ORF">DFP72DRAFT_1071866</name>
</gene>
<organism evidence="2 3">
    <name type="scientific">Ephemerocybe angulata</name>
    <dbReference type="NCBI Taxonomy" id="980116"/>
    <lineage>
        <taxon>Eukaryota</taxon>
        <taxon>Fungi</taxon>
        <taxon>Dikarya</taxon>
        <taxon>Basidiomycota</taxon>
        <taxon>Agaricomycotina</taxon>
        <taxon>Agaricomycetes</taxon>
        <taxon>Agaricomycetidae</taxon>
        <taxon>Agaricales</taxon>
        <taxon>Agaricineae</taxon>
        <taxon>Psathyrellaceae</taxon>
        <taxon>Ephemerocybe</taxon>
    </lineage>
</organism>
<evidence type="ECO:0000256" key="1">
    <source>
        <dbReference type="SAM" id="MobiDB-lite"/>
    </source>
</evidence>
<evidence type="ECO:0000313" key="2">
    <source>
        <dbReference type="EMBL" id="KAF6751009.1"/>
    </source>
</evidence>
<dbReference type="AlphaFoldDB" id="A0A8H6M2P2"/>
<dbReference type="EMBL" id="JACGCI010000053">
    <property type="protein sequence ID" value="KAF6751009.1"/>
    <property type="molecule type" value="Genomic_DNA"/>
</dbReference>
<reference evidence="2 3" key="1">
    <citation type="submission" date="2020-07" db="EMBL/GenBank/DDBJ databases">
        <title>Comparative genomics of pyrophilous fungi reveals a link between fire events and developmental genes.</title>
        <authorList>
            <consortium name="DOE Joint Genome Institute"/>
            <person name="Steindorff A.S."/>
            <person name="Carver A."/>
            <person name="Calhoun S."/>
            <person name="Stillman K."/>
            <person name="Liu H."/>
            <person name="Lipzen A."/>
            <person name="Pangilinan J."/>
            <person name="Labutti K."/>
            <person name="Bruns T.D."/>
            <person name="Grigoriev I.V."/>
        </authorList>
    </citation>
    <scope>NUCLEOTIDE SEQUENCE [LARGE SCALE GENOMIC DNA]</scope>
    <source>
        <strain evidence="2 3">CBS 144469</strain>
    </source>
</reference>